<proteinExistence type="predicted"/>
<feature type="transmembrane region" description="Helical" evidence="1">
    <location>
        <begin position="6"/>
        <end position="25"/>
    </location>
</feature>
<reference evidence="2" key="1">
    <citation type="journal article" date="2014" name="Front. Microbiol.">
        <title>High frequency of phylogenetically diverse reductive dehalogenase-homologous genes in deep subseafloor sedimentary metagenomes.</title>
        <authorList>
            <person name="Kawai M."/>
            <person name="Futagami T."/>
            <person name="Toyoda A."/>
            <person name="Takaki Y."/>
            <person name="Nishi S."/>
            <person name="Hori S."/>
            <person name="Arai W."/>
            <person name="Tsubouchi T."/>
            <person name="Morono Y."/>
            <person name="Uchiyama I."/>
            <person name="Ito T."/>
            <person name="Fujiyama A."/>
            <person name="Inagaki F."/>
            <person name="Takami H."/>
        </authorList>
    </citation>
    <scope>NUCLEOTIDE SEQUENCE</scope>
    <source>
        <strain evidence="2">Expedition CK06-06</strain>
    </source>
</reference>
<feature type="non-terminal residue" evidence="2">
    <location>
        <position position="253"/>
    </location>
</feature>
<feature type="transmembrane region" description="Helical" evidence="1">
    <location>
        <begin position="37"/>
        <end position="58"/>
    </location>
</feature>
<dbReference type="AlphaFoldDB" id="X0XQB9"/>
<dbReference type="SUPFAM" id="SSF48452">
    <property type="entry name" value="TPR-like"/>
    <property type="match status" value="1"/>
</dbReference>
<keyword evidence="1" id="KW-1133">Transmembrane helix</keyword>
<feature type="transmembrane region" description="Helical" evidence="1">
    <location>
        <begin position="188"/>
        <end position="205"/>
    </location>
</feature>
<evidence type="ECO:0008006" key="3">
    <source>
        <dbReference type="Google" id="ProtNLM"/>
    </source>
</evidence>
<feature type="non-terminal residue" evidence="2">
    <location>
        <position position="1"/>
    </location>
</feature>
<name>X0XQB9_9ZZZZ</name>
<keyword evidence="1" id="KW-0812">Transmembrane</keyword>
<feature type="transmembrane region" description="Helical" evidence="1">
    <location>
        <begin position="101"/>
        <end position="121"/>
    </location>
</feature>
<evidence type="ECO:0000256" key="1">
    <source>
        <dbReference type="SAM" id="Phobius"/>
    </source>
</evidence>
<dbReference type="EMBL" id="BARS01040725">
    <property type="protein sequence ID" value="GAG38863.1"/>
    <property type="molecule type" value="Genomic_DNA"/>
</dbReference>
<feature type="transmembrane region" description="Helical" evidence="1">
    <location>
        <begin position="164"/>
        <end position="181"/>
    </location>
</feature>
<keyword evidence="1" id="KW-0472">Membrane</keyword>
<dbReference type="Gene3D" id="1.25.40.10">
    <property type="entry name" value="Tetratricopeptide repeat domain"/>
    <property type="match status" value="1"/>
</dbReference>
<feature type="transmembrane region" description="Helical" evidence="1">
    <location>
        <begin position="133"/>
        <end position="158"/>
    </location>
</feature>
<gene>
    <name evidence="2" type="ORF">S01H1_62041</name>
</gene>
<protein>
    <recommendedName>
        <fullName evidence="3">Tetratricopeptide repeat protein</fullName>
    </recommendedName>
</protein>
<accession>X0XQB9</accession>
<evidence type="ECO:0000313" key="2">
    <source>
        <dbReference type="EMBL" id="GAG38863.1"/>
    </source>
</evidence>
<comment type="caution">
    <text evidence="2">The sequence shown here is derived from an EMBL/GenBank/DDBJ whole genome shotgun (WGS) entry which is preliminary data.</text>
</comment>
<dbReference type="InterPro" id="IPR011990">
    <property type="entry name" value="TPR-like_helical_dom_sf"/>
</dbReference>
<sequence length="253" mass="28707">FAASLLSKGAAVGLPVVLFLLLWWKRLPIDRAARIRLAPYAGLTALFCAIELLFMSQLTSHPVFELQPGERVLLMIRNLAFYVEKSLLPMHLSFIYPRWELGWPSLVASWVLVPWTSLAAWGLVRRPGWWRGLVAAQVVFVAMIAPVLGLFDVFFFKFSYVADHYVYLALPAALVVVVAGLERLPRAPSLLLLGLLCVAFALQAWTQAKNYRNAEVLWTQALESNPNAWMAHNHLAVLHQLDRRLEEARHHYE</sequence>
<organism evidence="2">
    <name type="scientific">marine sediment metagenome</name>
    <dbReference type="NCBI Taxonomy" id="412755"/>
    <lineage>
        <taxon>unclassified sequences</taxon>
        <taxon>metagenomes</taxon>
        <taxon>ecological metagenomes</taxon>
    </lineage>
</organism>